<dbReference type="Pfam" id="PF12796">
    <property type="entry name" value="Ank_2"/>
    <property type="match status" value="1"/>
</dbReference>
<dbReference type="Proteomes" id="UP000822688">
    <property type="component" value="Chromosome 12"/>
</dbReference>
<dbReference type="InterPro" id="IPR026961">
    <property type="entry name" value="PGG_dom"/>
</dbReference>
<comment type="caution">
    <text evidence="9">The sequence shown here is derived from an EMBL/GenBank/DDBJ whole genome shotgun (WGS) entry which is preliminary data.</text>
</comment>
<reference evidence="9" key="1">
    <citation type="submission" date="2020-06" db="EMBL/GenBank/DDBJ databases">
        <title>WGS assembly of Ceratodon purpureus strain R40.</title>
        <authorList>
            <person name="Carey S.B."/>
            <person name="Jenkins J."/>
            <person name="Shu S."/>
            <person name="Lovell J.T."/>
            <person name="Sreedasyam A."/>
            <person name="Maumus F."/>
            <person name="Tiley G.P."/>
            <person name="Fernandez-Pozo N."/>
            <person name="Barry K."/>
            <person name="Chen C."/>
            <person name="Wang M."/>
            <person name="Lipzen A."/>
            <person name="Daum C."/>
            <person name="Saski C.A."/>
            <person name="Payton A.C."/>
            <person name="Mcbreen J.C."/>
            <person name="Conrad R.E."/>
            <person name="Kollar L.M."/>
            <person name="Olsson S."/>
            <person name="Huttunen S."/>
            <person name="Landis J.B."/>
            <person name="Wickett N.J."/>
            <person name="Johnson M.G."/>
            <person name="Rensing S.A."/>
            <person name="Grimwood J."/>
            <person name="Schmutz J."/>
            <person name="Mcdaniel S.F."/>
        </authorList>
    </citation>
    <scope>NUCLEOTIDE SEQUENCE</scope>
    <source>
        <strain evidence="9">R40</strain>
    </source>
</reference>
<keyword evidence="10" id="KW-1185">Reference proteome</keyword>
<dbReference type="InterPro" id="IPR036770">
    <property type="entry name" value="Ankyrin_rpt-contain_sf"/>
</dbReference>
<feature type="transmembrane region" description="Helical" evidence="7">
    <location>
        <begin position="729"/>
        <end position="754"/>
    </location>
</feature>
<evidence type="ECO:0000256" key="5">
    <source>
        <dbReference type="ARBA" id="ARBA00023043"/>
    </source>
</evidence>
<evidence type="ECO:0000259" key="8">
    <source>
        <dbReference type="Pfam" id="PF13962"/>
    </source>
</evidence>
<evidence type="ECO:0000256" key="1">
    <source>
        <dbReference type="ARBA" id="ARBA00004141"/>
    </source>
</evidence>
<evidence type="ECO:0000313" key="10">
    <source>
        <dbReference type="Proteomes" id="UP000822688"/>
    </source>
</evidence>
<dbReference type="SMART" id="SM00248">
    <property type="entry name" value="ANK"/>
    <property type="match status" value="6"/>
</dbReference>
<protein>
    <recommendedName>
        <fullName evidence="8">PGG domain-containing protein</fullName>
    </recommendedName>
</protein>
<keyword evidence="5" id="KW-0040">ANK repeat</keyword>
<comment type="subcellular location">
    <subcellularLocation>
        <location evidence="1">Membrane</location>
        <topology evidence="1">Multi-pass membrane protein</topology>
    </subcellularLocation>
</comment>
<evidence type="ECO:0000256" key="4">
    <source>
        <dbReference type="ARBA" id="ARBA00022989"/>
    </source>
</evidence>
<keyword evidence="4 7" id="KW-1133">Transmembrane helix</keyword>
<dbReference type="AlphaFoldDB" id="A0A8T0GAQ2"/>
<organism evidence="9 10">
    <name type="scientific">Ceratodon purpureus</name>
    <name type="common">Fire moss</name>
    <name type="synonym">Dicranum purpureum</name>
    <dbReference type="NCBI Taxonomy" id="3225"/>
    <lineage>
        <taxon>Eukaryota</taxon>
        <taxon>Viridiplantae</taxon>
        <taxon>Streptophyta</taxon>
        <taxon>Embryophyta</taxon>
        <taxon>Bryophyta</taxon>
        <taxon>Bryophytina</taxon>
        <taxon>Bryopsida</taxon>
        <taxon>Dicranidae</taxon>
        <taxon>Pseudoditrichales</taxon>
        <taxon>Ditrichaceae</taxon>
        <taxon>Ceratodon</taxon>
    </lineage>
</organism>
<keyword evidence="3" id="KW-0677">Repeat</keyword>
<dbReference type="PANTHER" id="PTHR24186:SF38">
    <property type="entry name" value="ANKYRIN REPEAT FAMILY PROTEIN"/>
    <property type="match status" value="1"/>
</dbReference>
<sequence length="807" mass="90176">MVMTRGALARIEAENKWVEALQRRDCLKLMDLLKKDSQLWINFTDPKELTDHRSVLHVAVMQGCVDLIKQVLTSPNADKNSKKEFQMNAKKLLKAKDGKTKADAFQMADIVGNQEVIQTLLDLAQENGFVNDRYARRASDKSSFHGVVSPEFQTPDVSHSIDIRESTDKLIADLIETLRKSSTKLALEELEGQMNENVDYNFVKRRKGLIFNFACKRAFKHSKFICSVTAKAEEENLLEDLFNQQDSQGRTPLHVAIDHFLDEDDVESRVKSVQLLLNLIPDECVNGVDGAGRTPLHRATVNGMSLESCKAVKVLVEESRTDLNAQWPKGSGTTALHLAVLHCHSVSAKILLNAPTRLKDEHKVNVELKMKRPIKIYNNFGHGLNSTWTPLELAAVMGRYSVVVEFLKASGQGGKPKICDDRCLHLAAAAGEPRVVQALLMNQSRGRPNFESNQNFGGYSCLHFAVNATLPYQPFSGPQMLQAQLEAIDFKFDRFLAFSDYASVYWLGKELASAKERGLKQDPTLKKIEGPLKHGLSTIGYGSKKVCTKLLLQAGVNIWPTEDYQIPASSSNKKSWQDLRKHFGIHLKPIDQEFDIGASLNQANAIPDPGIDANDDDRLWWYELVARETQEAQNNFNAAGSATAVVATLVATASFIGPLQPPLGYGSDGSSISTLNTVQVTRGLPIRVFMVSNSLSFYLAIASILLAIMPSLPVPQDGLREELHRYRRIVAWAITMLLMSILGILISFTAALIAVVPEDYQWGLKFYPAFAGSMVCILVLFVFFLRLMRVIFDRNRHVKSFYRMVFM</sequence>
<feature type="domain" description="PGG" evidence="8">
    <location>
        <begin position="635"/>
        <end position="754"/>
    </location>
</feature>
<gene>
    <name evidence="9" type="ORF">KC19_12G142100</name>
</gene>
<dbReference type="Gene3D" id="1.25.40.20">
    <property type="entry name" value="Ankyrin repeat-containing domain"/>
    <property type="match status" value="3"/>
</dbReference>
<evidence type="ECO:0000256" key="7">
    <source>
        <dbReference type="SAM" id="Phobius"/>
    </source>
</evidence>
<feature type="transmembrane region" description="Helical" evidence="7">
    <location>
        <begin position="688"/>
        <end position="708"/>
    </location>
</feature>
<dbReference type="InterPro" id="IPR002110">
    <property type="entry name" value="Ankyrin_rpt"/>
</dbReference>
<proteinExistence type="predicted"/>
<dbReference type="GO" id="GO:0005886">
    <property type="term" value="C:plasma membrane"/>
    <property type="evidence" value="ECO:0007669"/>
    <property type="project" value="TreeGrafter"/>
</dbReference>
<keyword evidence="2 7" id="KW-0812">Transmembrane</keyword>
<dbReference type="EMBL" id="CM026433">
    <property type="protein sequence ID" value="KAG0555069.1"/>
    <property type="molecule type" value="Genomic_DNA"/>
</dbReference>
<accession>A0A8T0GAQ2</accession>
<evidence type="ECO:0000256" key="3">
    <source>
        <dbReference type="ARBA" id="ARBA00022737"/>
    </source>
</evidence>
<dbReference type="SUPFAM" id="SSF48403">
    <property type="entry name" value="Ankyrin repeat"/>
    <property type="match status" value="1"/>
</dbReference>
<evidence type="ECO:0000313" key="9">
    <source>
        <dbReference type="EMBL" id="KAG0555069.1"/>
    </source>
</evidence>
<name>A0A8T0GAQ2_CERPU</name>
<keyword evidence="6 7" id="KW-0472">Membrane</keyword>
<evidence type="ECO:0000256" key="6">
    <source>
        <dbReference type="ARBA" id="ARBA00023136"/>
    </source>
</evidence>
<feature type="transmembrane region" description="Helical" evidence="7">
    <location>
        <begin position="766"/>
        <end position="787"/>
    </location>
</feature>
<dbReference type="PANTHER" id="PTHR24186">
    <property type="entry name" value="PROTEIN PHOSPHATASE 1 REGULATORY SUBUNIT"/>
    <property type="match status" value="1"/>
</dbReference>
<dbReference type="Pfam" id="PF13962">
    <property type="entry name" value="PGG"/>
    <property type="match status" value="1"/>
</dbReference>
<evidence type="ECO:0000256" key="2">
    <source>
        <dbReference type="ARBA" id="ARBA00022692"/>
    </source>
</evidence>